<sequence>MLLSRAPFEYVLRNSAVSFVKPDIGGTPRGVTWSGVWDGSLGTLSWEVLCYIAIAGLGIAGLLHRRWLIPALFVLVLYWSAILPPFSAFVETPPGGRQYIDAATNQLVMEGLAARFALMFLAGALLYLFRNVLPARWSLVVVSVLVVLAASLLPNYRIVAAIPLAYAIIVSGALIHNERLRLRTDLSYGVYIYAFPVQQLLVICGLAFLNPIAFAIVSAIATLPLAALSWFLVEKRAISLKSRLKRRSITSAGAR</sequence>
<reference evidence="2 3" key="1">
    <citation type="journal article" date="2019" name="Emerg. Microbes Infect.">
        <title>Comprehensive subspecies identification of 175 nontuberculous mycobacteria species based on 7547 genomic profiles.</title>
        <authorList>
            <person name="Matsumoto Y."/>
            <person name="Kinjo T."/>
            <person name="Motooka D."/>
            <person name="Nabeya D."/>
            <person name="Jung N."/>
            <person name="Uechi K."/>
            <person name="Horii T."/>
            <person name="Iida T."/>
            <person name="Fujita J."/>
            <person name="Nakamura S."/>
        </authorList>
    </citation>
    <scope>NUCLEOTIDE SEQUENCE [LARGE SCALE GENOMIC DNA]</scope>
    <source>
        <strain evidence="2 3">JCM 14742</strain>
    </source>
</reference>
<evidence type="ECO:0000313" key="2">
    <source>
        <dbReference type="EMBL" id="BBZ44494.1"/>
    </source>
</evidence>
<protein>
    <recommendedName>
        <fullName evidence="4">Acyltransferase</fullName>
    </recommendedName>
</protein>
<evidence type="ECO:0000256" key="1">
    <source>
        <dbReference type="SAM" id="Phobius"/>
    </source>
</evidence>
<keyword evidence="1" id="KW-0472">Membrane</keyword>
<keyword evidence="1" id="KW-0812">Transmembrane</keyword>
<feature type="transmembrane region" description="Helical" evidence="1">
    <location>
        <begin position="44"/>
        <end position="63"/>
    </location>
</feature>
<organism evidence="2 3">
    <name type="scientific">Mycobacterium parmense</name>
    <dbReference type="NCBI Taxonomy" id="185642"/>
    <lineage>
        <taxon>Bacteria</taxon>
        <taxon>Bacillati</taxon>
        <taxon>Actinomycetota</taxon>
        <taxon>Actinomycetes</taxon>
        <taxon>Mycobacteriales</taxon>
        <taxon>Mycobacteriaceae</taxon>
        <taxon>Mycobacterium</taxon>
        <taxon>Mycobacterium simiae complex</taxon>
    </lineage>
</organism>
<feature type="transmembrane region" description="Helical" evidence="1">
    <location>
        <begin position="107"/>
        <end position="128"/>
    </location>
</feature>
<gene>
    <name evidence="2" type="ORF">MPRM_17750</name>
</gene>
<name>A0A7I7YTV3_9MYCO</name>
<keyword evidence="1" id="KW-1133">Transmembrane helix</keyword>
<dbReference type="Proteomes" id="UP000467105">
    <property type="component" value="Chromosome"/>
</dbReference>
<feature type="transmembrane region" description="Helical" evidence="1">
    <location>
        <begin position="135"/>
        <end position="152"/>
    </location>
</feature>
<feature type="transmembrane region" description="Helical" evidence="1">
    <location>
        <begin position="158"/>
        <end position="176"/>
    </location>
</feature>
<dbReference type="AlphaFoldDB" id="A0A7I7YTV3"/>
<dbReference type="EMBL" id="AP022614">
    <property type="protein sequence ID" value="BBZ44494.1"/>
    <property type="molecule type" value="Genomic_DNA"/>
</dbReference>
<proteinExistence type="predicted"/>
<evidence type="ECO:0008006" key="4">
    <source>
        <dbReference type="Google" id="ProtNLM"/>
    </source>
</evidence>
<feature type="transmembrane region" description="Helical" evidence="1">
    <location>
        <begin position="188"/>
        <end position="208"/>
    </location>
</feature>
<feature type="transmembrane region" description="Helical" evidence="1">
    <location>
        <begin position="214"/>
        <end position="233"/>
    </location>
</feature>
<keyword evidence="3" id="KW-1185">Reference proteome</keyword>
<feature type="transmembrane region" description="Helical" evidence="1">
    <location>
        <begin position="68"/>
        <end position="87"/>
    </location>
</feature>
<evidence type="ECO:0000313" key="3">
    <source>
        <dbReference type="Proteomes" id="UP000467105"/>
    </source>
</evidence>
<accession>A0A7I7YTV3</accession>